<protein>
    <submittedName>
        <fullName evidence="2">Uncharacterized protein</fullName>
    </submittedName>
</protein>
<evidence type="ECO:0000313" key="3">
    <source>
        <dbReference type="Proteomes" id="UP001175211"/>
    </source>
</evidence>
<feature type="transmembrane region" description="Helical" evidence="1">
    <location>
        <begin position="20"/>
        <end position="45"/>
    </location>
</feature>
<dbReference type="AlphaFoldDB" id="A0AA39J9L4"/>
<feature type="transmembrane region" description="Helical" evidence="1">
    <location>
        <begin position="57"/>
        <end position="80"/>
    </location>
</feature>
<gene>
    <name evidence="2" type="ORF">EV420DRAFT_1208653</name>
</gene>
<keyword evidence="1" id="KW-1133">Transmembrane helix</keyword>
<accession>A0AA39J9L4</accession>
<keyword evidence="1" id="KW-0812">Transmembrane</keyword>
<evidence type="ECO:0000313" key="2">
    <source>
        <dbReference type="EMBL" id="KAK0438700.1"/>
    </source>
</evidence>
<keyword evidence="1" id="KW-0472">Membrane</keyword>
<organism evidence="2 3">
    <name type="scientific">Armillaria tabescens</name>
    <name type="common">Ringless honey mushroom</name>
    <name type="synonym">Agaricus tabescens</name>
    <dbReference type="NCBI Taxonomy" id="1929756"/>
    <lineage>
        <taxon>Eukaryota</taxon>
        <taxon>Fungi</taxon>
        <taxon>Dikarya</taxon>
        <taxon>Basidiomycota</taxon>
        <taxon>Agaricomycotina</taxon>
        <taxon>Agaricomycetes</taxon>
        <taxon>Agaricomycetidae</taxon>
        <taxon>Agaricales</taxon>
        <taxon>Marasmiineae</taxon>
        <taxon>Physalacriaceae</taxon>
        <taxon>Desarmillaria</taxon>
    </lineage>
</organism>
<sequence length="186" mass="20323">MSNACPHQVEQILFCLPVRLGVLIIGVLGVALGGIIAVGGIIQYTHLGGDIKNKLPYVIQIVVYGLYAIISLGGLVGAVIKRIGLIKTFYFILIVHVMFSIASGSFSIYRYFKDAPDSVRSCVNGSQDDLVVEGCEKGVSVMKGVLIGVFVFVWLMEIWGCMIVKSYSRQLEDEADVKAYANRQWG</sequence>
<comment type="caution">
    <text evidence="2">The sequence shown here is derived from an EMBL/GenBank/DDBJ whole genome shotgun (WGS) entry which is preliminary data.</text>
</comment>
<keyword evidence="3" id="KW-1185">Reference proteome</keyword>
<dbReference type="Proteomes" id="UP001175211">
    <property type="component" value="Unassembled WGS sequence"/>
</dbReference>
<name>A0AA39J9L4_ARMTA</name>
<dbReference type="RefSeq" id="XP_060323009.1">
    <property type="nucleotide sequence ID" value="XM_060466359.1"/>
</dbReference>
<evidence type="ECO:0000256" key="1">
    <source>
        <dbReference type="SAM" id="Phobius"/>
    </source>
</evidence>
<reference evidence="2" key="1">
    <citation type="submission" date="2023-06" db="EMBL/GenBank/DDBJ databases">
        <authorList>
            <consortium name="Lawrence Berkeley National Laboratory"/>
            <person name="Ahrendt S."/>
            <person name="Sahu N."/>
            <person name="Indic B."/>
            <person name="Wong-Bajracharya J."/>
            <person name="Merenyi Z."/>
            <person name="Ke H.-M."/>
            <person name="Monk M."/>
            <person name="Kocsube S."/>
            <person name="Drula E."/>
            <person name="Lipzen A."/>
            <person name="Balint B."/>
            <person name="Henrissat B."/>
            <person name="Andreopoulos B."/>
            <person name="Martin F.M."/>
            <person name="Harder C.B."/>
            <person name="Rigling D."/>
            <person name="Ford K.L."/>
            <person name="Foster G.D."/>
            <person name="Pangilinan J."/>
            <person name="Papanicolaou A."/>
            <person name="Barry K."/>
            <person name="LaButti K."/>
            <person name="Viragh M."/>
            <person name="Koriabine M."/>
            <person name="Yan M."/>
            <person name="Riley R."/>
            <person name="Champramary S."/>
            <person name="Plett K.L."/>
            <person name="Tsai I.J."/>
            <person name="Slot J."/>
            <person name="Sipos G."/>
            <person name="Plett J."/>
            <person name="Nagy L.G."/>
            <person name="Grigoriev I.V."/>
        </authorList>
    </citation>
    <scope>NUCLEOTIDE SEQUENCE</scope>
    <source>
        <strain evidence="2">CCBAS 213</strain>
    </source>
</reference>
<feature type="transmembrane region" description="Helical" evidence="1">
    <location>
        <begin position="145"/>
        <end position="164"/>
    </location>
</feature>
<feature type="transmembrane region" description="Helical" evidence="1">
    <location>
        <begin position="89"/>
        <end position="109"/>
    </location>
</feature>
<proteinExistence type="predicted"/>
<dbReference type="GeneID" id="85349907"/>
<dbReference type="EMBL" id="JAUEPS010000095">
    <property type="protein sequence ID" value="KAK0438700.1"/>
    <property type="molecule type" value="Genomic_DNA"/>
</dbReference>